<dbReference type="InterPro" id="IPR005031">
    <property type="entry name" value="COQ10_START"/>
</dbReference>
<comment type="caution">
    <text evidence="2">The sequence shown here is derived from an EMBL/GenBank/DDBJ whole genome shotgun (WGS) entry which is preliminary data.</text>
</comment>
<dbReference type="SUPFAM" id="SSF55961">
    <property type="entry name" value="Bet v1-like"/>
    <property type="match status" value="1"/>
</dbReference>
<evidence type="ECO:0000259" key="1">
    <source>
        <dbReference type="Pfam" id="PF03364"/>
    </source>
</evidence>
<accession>A0A8S9N642</accession>
<feature type="domain" description="Coenzyme Q-binding protein COQ10 START" evidence="1">
    <location>
        <begin position="106"/>
        <end position="272"/>
    </location>
</feature>
<dbReference type="PANTHER" id="PTHR34060">
    <property type="entry name" value="POLYKETIDE CYCLASE / DEHYDRASE AND LIPID TRANSPORT PROTEIN"/>
    <property type="match status" value="1"/>
</dbReference>
<proteinExistence type="predicted"/>
<dbReference type="PANTHER" id="PTHR34060:SF3">
    <property type="entry name" value="COENZYME Q-BINDING PROTEIN COQ10 START DOMAIN-CONTAINING PROTEIN"/>
    <property type="match status" value="1"/>
</dbReference>
<dbReference type="Pfam" id="PF03364">
    <property type="entry name" value="Polyketide_cyc"/>
    <property type="match status" value="1"/>
</dbReference>
<gene>
    <name evidence="2" type="ORF">F2Q69_00039444</name>
</gene>
<organism evidence="2 3">
    <name type="scientific">Brassica cretica</name>
    <name type="common">Mustard</name>
    <dbReference type="NCBI Taxonomy" id="69181"/>
    <lineage>
        <taxon>Eukaryota</taxon>
        <taxon>Viridiplantae</taxon>
        <taxon>Streptophyta</taxon>
        <taxon>Embryophyta</taxon>
        <taxon>Tracheophyta</taxon>
        <taxon>Spermatophyta</taxon>
        <taxon>Magnoliopsida</taxon>
        <taxon>eudicotyledons</taxon>
        <taxon>Gunneridae</taxon>
        <taxon>Pentapetalae</taxon>
        <taxon>rosids</taxon>
        <taxon>malvids</taxon>
        <taxon>Brassicales</taxon>
        <taxon>Brassicaceae</taxon>
        <taxon>Brassiceae</taxon>
        <taxon>Brassica</taxon>
    </lineage>
</organism>
<evidence type="ECO:0000313" key="3">
    <source>
        <dbReference type="Proteomes" id="UP000712600"/>
    </source>
</evidence>
<sequence>MQIVSDFSSISISHSPAIKFHSTNASPFSTLLLASSSSSSTRRCFTCRFDNNSPRFDYYNEDENETNEDDCLIECLTDGKTEDGVVLISVEKLEKSSRRIRSKVGIEASLDAVCSVLTDYEKLSEFIPGLVVSELVEKEGNRVRLFQIESFSSQPCPCISSPVRFDSVLMGQQSIALGLKFNAKAVLDCFEKELEILPHGRRREIDFKMVEGDFQLFEGKWSIEQLYKGEASDLQFKDFPTTLAYTVDVKPKMWLPVRLVEGRLCNEIKTNLLSVRDAAQKVIEGVIHDL</sequence>
<dbReference type="InterPro" id="IPR023393">
    <property type="entry name" value="START-like_dom_sf"/>
</dbReference>
<dbReference type="AlphaFoldDB" id="A0A8S9N642"/>
<evidence type="ECO:0000313" key="2">
    <source>
        <dbReference type="EMBL" id="KAF3499570.1"/>
    </source>
</evidence>
<dbReference type="Proteomes" id="UP000712600">
    <property type="component" value="Unassembled WGS sequence"/>
</dbReference>
<dbReference type="EMBL" id="QGKX02001621">
    <property type="protein sequence ID" value="KAF3499570.1"/>
    <property type="molecule type" value="Genomic_DNA"/>
</dbReference>
<name>A0A8S9N642_BRACR</name>
<dbReference type="CDD" id="cd08866">
    <property type="entry name" value="SRPBCC_11"/>
    <property type="match status" value="1"/>
</dbReference>
<protein>
    <recommendedName>
        <fullName evidence="1">Coenzyme Q-binding protein COQ10 START domain-containing protein</fullName>
    </recommendedName>
</protein>
<reference evidence="2" key="1">
    <citation type="submission" date="2019-12" db="EMBL/GenBank/DDBJ databases">
        <title>Genome sequencing and annotation of Brassica cretica.</title>
        <authorList>
            <person name="Studholme D.J."/>
            <person name="Sarris P."/>
        </authorList>
    </citation>
    <scope>NUCLEOTIDE SEQUENCE</scope>
    <source>
        <strain evidence="2">PFS-109/04</strain>
        <tissue evidence="2">Leaf</tissue>
    </source>
</reference>
<dbReference type="Gene3D" id="3.30.530.20">
    <property type="match status" value="1"/>
</dbReference>